<dbReference type="eggNOG" id="ENOG502ZIX7">
    <property type="taxonomic scope" value="Bacteria"/>
</dbReference>
<dbReference type="RefSeq" id="WP_008945652.1">
    <property type="nucleotide sequence ID" value="NZ_AMRL01000024.1"/>
</dbReference>
<name>K2K054_9PROT</name>
<protein>
    <submittedName>
        <fullName evidence="1">Uncharacterized protein</fullName>
    </submittedName>
</protein>
<evidence type="ECO:0000313" key="1">
    <source>
        <dbReference type="EMBL" id="EKE70910.1"/>
    </source>
</evidence>
<dbReference type="AlphaFoldDB" id="K2K054"/>
<proteinExistence type="predicted"/>
<organism evidence="1 2">
    <name type="scientific">Oceanibaculum indicum P24</name>
    <dbReference type="NCBI Taxonomy" id="1207063"/>
    <lineage>
        <taxon>Bacteria</taxon>
        <taxon>Pseudomonadati</taxon>
        <taxon>Pseudomonadota</taxon>
        <taxon>Alphaproteobacteria</taxon>
        <taxon>Rhodospirillales</taxon>
        <taxon>Oceanibaculaceae</taxon>
        <taxon>Oceanibaculum</taxon>
    </lineage>
</organism>
<gene>
    <name evidence="1" type="ORF">P24_15244</name>
</gene>
<reference evidence="1 2" key="1">
    <citation type="journal article" date="2012" name="J. Bacteriol.">
        <title>Genome Sequence of Oceanibaculum indicum Type Strain P24.</title>
        <authorList>
            <person name="Lai Q."/>
            <person name="Shao Z."/>
        </authorList>
    </citation>
    <scope>NUCLEOTIDE SEQUENCE [LARGE SCALE GENOMIC DNA]</scope>
    <source>
        <strain evidence="1 2">P24</strain>
    </source>
</reference>
<dbReference type="Proteomes" id="UP000006746">
    <property type="component" value="Unassembled WGS sequence"/>
</dbReference>
<dbReference type="EMBL" id="AMRL01000024">
    <property type="protein sequence ID" value="EKE70910.1"/>
    <property type="molecule type" value="Genomic_DNA"/>
</dbReference>
<evidence type="ECO:0000313" key="2">
    <source>
        <dbReference type="Proteomes" id="UP000006746"/>
    </source>
</evidence>
<dbReference type="STRING" id="1207063.P24_15244"/>
<dbReference type="Gene3D" id="1.10.10.1920">
    <property type="match status" value="1"/>
</dbReference>
<sequence length="91" mass="9812">MSIDALMMEAEDAAAQALLATGALTVCPHHKDVPIRHGDQAAERHAYAKATVIAKSAGKEFMREDIMAAIQEALDRAADGHCPECERLKNL</sequence>
<dbReference type="InterPro" id="IPR048532">
    <property type="entry name" value="ea8_5-like_sf"/>
</dbReference>
<comment type="caution">
    <text evidence="1">The sequence shown here is derived from an EMBL/GenBank/DDBJ whole genome shotgun (WGS) entry which is preliminary data.</text>
</comment>
<keyword evidence="2" id="KW-1185">Reference proteome</keyword>
<accession>K2K054</accession>